<evidence type="ECO:0000256" key="5">
    <source>
        <dbReference type="PIRSR" id="PIRSR604294-1"/>
    </source>
</evidence>
<keyword evidence="4 5" id="KW-0408">Iron</keyword>
<comment type="cofactor">
    <cofactor evidence="5">
        <name>Fe(2+)</name>
        <dbReference type="ChEBI" id="CHEBI:29033"/>
    </cofactor>
    <text evidence="5">Binds 1 Fe(2+) ion per subunit.</text>
</comment>
<dbReference type="AlphaFoldDB" id="A0A0A0LH17"/>
<evidence type="ECO:0000313" key="7">
    <source>
        <dbReference type="Proteomes" id="UP000029981"/>
    </source>
</evidence>
<dbReference type="PANTHER" id="PTHR10543">
    <property type="entry name" value="BETA-CAROTENE DIOXYGENASE"/>
    <property type="match status" value="1"/>
</dbReference>
<sequence length="91" mass="10536">MGMQDEEIKVERHMLEENSYCSGASFVPRENGEEEDDGWIIAHVHNEITNTSQQVYIIDARKFSEEPIAKITLPQRVPYGYHGAFIPHQFE</sequence>
<keyword evidence="3" id="KW-0223">Dioxygenase</keyword>
<reference evidence="6 7" key="1">
    <citation type="journal article" date="2009" name="Nat. Genet.">
        <title>The genome of the cucumber, Cucumis sativus L.</title>
        <authorList>
            <person name="Huang S."/>
            <person name="Li R."/>
            <person name="Zhang Z."/>
            <person name="Li L."/>
            <person name="Gu X."/>
            <person name="Fan W."/>
            <person name="Lucas W.J."/>
            <person name="Wang X."/>
            <person name="Xie B."/>
            <person name="Ni P."/>
            <person name="Ren Y."/>
            <person name="Zhu H."/>
            <person name="Li J."/>
            <person name="Lin K."/>
            <person name="Jin W."/>
            <person name="Fei Z."/>
            <person name="Li G."/>
            <person name="Staub J."/>
            <person name="Kilian A."/>
            <person name="van der Vossen E.A."/>
            <person name="Wu Y."/>
            <person name="Guo J."/>
            <person name="He J."/>
            <person name="Jia Z."/>
            <person name="Ren Y."/>
            <person name="Tian G."/>
            <person name="Lu Y."/>
            <person name="Ruan J."/>
            <person name="Qian W."/>
            <person name="Wang M."/>
            <person name="Huang Q."/>
            <person name="Li B."/>
            <person name="Xuan Z."/>
            <person name="Cao J."/>
            <person name="Asan"/>
            <person name="Wu Z."/>
            <person name="Zhang J."/>
            <person name="Cai Q."/>
            <person name="Bai Y."/>
            <person name="Zhao B."/>
            <person name="Han Y."/>
            <person name="Li Y."/>
            <person name="Li X."/>
            <person name="Wang S."/>
            <person name="Shi Q."/>
            <person name="Liu S."/>
            <person name="Cho W.K."/>
            <person name="Kim J.Y."/>
            <person name="Xu Y."/>
            <person name="Heller-Uszynska K."/>
            <person name="Miao H."/>
            <person name="Cheng Z."/>
            <person name="Zhang S."/>
            <person name="Wu J."/>
            <person name="Yang Y."/>
            <person name="Kang H."/>
            <person name="Li M."/>
            <person name="Liang H."/>
            <person name="Ren X."/>
            <person name="Shi Z."/>
            <person name="Wen M."/>
            <person name="Jian M."/>
            <person name="Yang H."/>
            <person name="Zhang G."/>
            <person name="Yang Z."/>
            <person name="Chen R."/>
            <person name="Liu S."/>
            <person name="Li J."/>
            <person name="Ma L."/>
            <person name="Liu H."/>
            <person name="Zhou Y."/>
            <person name="Zhao J."/>
            <person name="Fang X."/>
            <person name="Li G."/>
            <person name="Fang L."/>
            <person name="Li Y."/>
            <person name="Liu D."/>
            <person name="Zheng H."/>
            <person name="Zhang Y."/>
            <person name="Qin N."/>
            <person name="Li Z."/>
            <person name="Yang G."/>
            <person name="Yang S."/>
            <person name="Bolund L."/>
            <person name="Kristiansen K."/>
            <person name="Zheng H."/>
            <person name="Li S."/>
            <person name="Zhang X."/>
            <person name="Yang H."/>
            <person name="Wang J."/>
            <person name="Sun R."/>
            <person name="Zhang B."/>
            <person name="Jiang S."/>
            <person name="Wang J."/>
            <person name="Du Y."/>
            <person name="Li S."/>
        </authorList>
    </citation>
    <scope>NUCLEOTIDE SEQUENCE [LARGE SCALE GENOMIC DNA]</scope>
    <source>
        <strain evidence="7">cv. 9930</strain>
    </source>
</reference>
<gene>
    <name evidence="6" type="ORF">Csa_3G895700</name>
</gene>
<evidence type="ECO:0000256" key="3">
    <source>
        <dbReference type="ARBA" id="ARBA00022964"/>
    </source>
</evidence>
<proteinExistence type="inferred from homology"/>
<keyword evidence="3" id="KW-0560">Oxidoreductase</keyword>
<dbReference type="GO" id="GO:0016702">
    <property type="term" value="F:oxidoreductase activity, acting on single donors with incorporation of molecular oxygen, incorporation of two atoms of oxygen"/>
    <property type="evidence" value="ECO:0007669"/>
    <property type="project" value="InterPro"/>
</dbReference>
<evidence type="ECO:0000256" key="4">
    <source>
        <dbReference type="ARBA" id="ARBA00023004"/>
    </source>
</evidence>
<reference evidence="6 7" key="4">
    <citation type="journal article" date="2011" name="BMC Genomics">
        <title>RNA-Seq improves annotation of protein-coding genes in the cucumber genome.</title>
        <authorList>
            <person name="Li Z."/>
            <person name="Zhang Z."/>
            <person name="Yan P."/>
            <person name="Huang S."/>
            <person name="Fei Z."/>
            <person name="Lin K."/>
        </authorList>
    </citation>
    <scope>NUCLEOTIDE SEQUENCE [LARGE SCALE GENOMIC DNA]</scope>
    <source>
        <strain evidence="7">cv. 9930</strain>
    </source>
</reference>
<keyword evidence="7" id="KW-1185">Reference proteome</keyword>
<reference evidence="6 7" key="2">
    <citation type="journal article" date="2009" name="PLoS ONE">
        <title>An integrated genetic and cytogenetic map of the cucumber genome.</title>
        <authorList>
            <person name="Ren Y."/>
            <person name="Zhang Z."/>
            <person name="Liu J."/>
            <person name="Staub J.E."/>
            <person name="Han Y."/>
            <person name="Cheng Z."/>
            <person name="Li X."/>
            <person name="Lu J."/>
            <person name="Miao H."/>
            <person name="Kang H."/>
            <person name="Xie B."/>
            <person name="Gu X."/>
            <person name="Wang X."/>
            <person name="Du Y."/>
            <person name="Jin W."/>
            <person name="Huang S."/>
        </authorList>
    </citation>
    <scope>NUCLEOTIDE SEQUENCE [LARGE SCALE GENOMIC DNA]</scope>
    <source>
        <strain evidence="7">cv. 9930</strain>
    </source>
</reference>
<dbReference type="GO" id="GO:0046872">
    <property type="term" value="F:metal ion binding"/>
    <property type="evidence" value="ECO:0007669"/>
    <property type="project" value="UniProtKB-KW"/>
</dbReference>
<accession>A0A0A0LH17</accession>
<evidence type="ECO:0000313" key="6">
    <source>
        <dbReference type="EMBL" id="KGN60324.1"/>
    </source>
</evidence>
<evidence type="ECO:0000256" key="2">
    <source>
        <dbReference type="ARBA" id="ARBA00022723"/>
    </source>
</evidence>
<feature type="binding site" evidence="5">
    <location>
        <position position="82"/>
    </location>
    <ligand>
        <name>Fe cation</name>
        <dbReference type="ChEBI" id="CHEBI:24875"/>
        <note>catalytic</note>
    </ligand>
</feature>
<reference evidence="6 7" key="3">
    <citation type="journal article" date="2010" name="BMC Genomics">
        <title>Transcriptome sequencing and comparative analysis of cucumber flowers with different sex types.</title>
        <authorList>
            <person name="Guo S."/>
            <person name="Zheng Y."/>
            <person name="Joung J.G."/>
            <person name="Liu S."/>
            <person name="Zhang Z."/>
            <person name="Crasta O.R."/>
            <person name="Sobral B.W."/>
            <person name="Xu Y."/>
            <person name="Huang S."/>
            <person name="Fei Z."/>
        </authorList>
    </citation>
    <scope>NUCLEOTIDE SEQUENCE [LARGE SCALE GENOMIC DNA]</scope>
    <source>
        <strain evidence="7">cv. 9930</strain>
    </source>
</reference>
<keyword evidence="2 5" id="KW-0479">Metal-binding</keyword>
<dbReference type="OMA" id="GDCTIAR"/>
<dbReference type="Pfam" id="PF03055">
    <property type="entry name" value="RPE65"/>
    <property type="match status" value="1"/>
</dbReference>
<protein>
    <submittedName>
        <fullName evidence="6">Uncharacterized protein</fullName>
    </submittedName>
</protein>
<dbReference type="InterPro" id="IPR004294">
    <property type="entry name" value="Carotenoid_Oase"/>
</dbReference>
<comment type="similarity">
    <text evidence="1">Belongs to the carotenoid oxygenase family.</text>
</comment>
<evidence type="ECO:0000256" key="1">
    <source>
        <dbReference type="ARBA" id="ARBA00006787"/>
    </source>
</evidence>
<dbReference type="STRING" id="3659.A0A0A0LH17"/>
<dbReference type="EMBL" id="CM002924">
    <property type="protein sequence ID" value="KGN60324.1"/>
    <property type="molecule type" value="Genomic_DNA"/>
</dbReference>
<organism evidence="6 7">
    <name type="scientific">Cucumis sativus</name>
    <name type="common">Cucumber</name>
    <dbReference type="NCBI Taxonomy" id="3659"/>
    <lineage>
        <taxon>Eukaryota</taxon>
        <taxon>Viridiplantae</taxon>
        <taxon>Streptophyta</taxon>
        <taxon>Embryophyta</taxon>
        <taxon>Tracheophyta</taxon>
        <taxon>Spermatophyta</taxon>
        <taxon>Magnoliopsida</taxon>
        <taxon>eudicotyledons</taxon>
        <taxon>Gunneridae</taxon>
        <taxon>Pentapetalae</taxon>
        <taxon>rosids</taxon>
        <taxon>fabids</taxon>
        <taxon>Cucurbitales</taxon>
        <taxon>Cucurbitaceae</taxon>
        <taxon>Benincaseae</taxon>
        <taxon>Cucumis</taxon>
    </lineage>
</organism>
<dbReference type="Proteomes" id="UP000029981">
    <property type="component" value="Chromosome 3"/>
</dbReference>
<name>A0A0A0LH17_CUCSA</name>
<dbReference type="Gramene" id="KGN60324">
    <property type="protein sequence ID" value="KGN60324"/>
    <property type="gene ID" value="Csa_3G895700"/>
</dbReference>
<dbReference type="PANTHER" id="PTHR10543:SF142">
    <property type="entry name" value="OS06G0162550 PROTEIN"/>
    <property type="match status" value="1"/>
</dbReference>